<dbReference type="GO" id="GO:0016887">
    <property type="term" value="F:ATP hydrolysis activity"/>
    <property type="evidence" value="ECO:0007669"/>
    <property type="project" value="InterPro"/>
</dbReference>
<evidence type="ECO:0000313" key="17">
    <source>
        <dbReference type="EMBL" id="SLM37064.1"/>
    </source>
</evidence>
<dbReference type="GO" id="GO:0140466">
    <property type="term" value="P:iron-sulfur cluster export from the mitochondrion"/>
    <property type="evidence" value="ECO:0007669"/>
    <property type="project" value="UniProtKB-ARBA"/>
</dbReference>
<feature type="domain" description="ABC transporter" evidence="15">
    <location>
        <begin position="457"/>
        <end position="693"/>
    </location>
</feature>
<dbReference type="SUPFAM" id="SSF52540">
    <property type="entry name" value="P-loop containing nucleoside triphosphate hydrolases"/>
    <property type="match status" value="1"/>
</dbReference>
<evidence type="ECO:0000256" key="2">
    <source>
        <dbReference type="ARBA" id="ARBA00011738"/>
    </source>
</evidence>
<dbReference type="Pfam" id="PF00005">
    <property type="entry name" value="ABC_tran"/>
    <property type="match status" value="1"/>
</dbReference>
<dbReference type="InterPro" id="IPR011527">
    <property type="entry name" value="ABC1_TM_dom"/>
</dbReference>
<organism evidence="17 18">
    <name type="scientific">Lasallia pustulata</name>
    <dbReference type="NCBI Taxonomy" id="136370"/>
    <lineage>
        <taxon>Eukaryota</taxon>
        <taxon>Fungi</taxon>
        <taxon>Dikarya</taxon>
        <taxon>Ascomycota</taxon>
        <taxon>Pezizomycotina</taxon>
        <taxon>Lecanoromycetes</taxon>
        <taxon>OSLEUM clade</taxon>
        <taxon>Umbilicariomycetidae</taxon>
        <taxon>Umbilicariales</taxon>
        <taxon>Umbilicariaceae</taxon>
        <taxon>Lasallia</taxon>
    </lineage>
</organism>
<dbReference type="AlphaFoldDB" id="A0A1W5D1Q3"/>
<dbReference type="EMBL" id="FWEW01001418">
    <property type="protein sequence ID" value="SLM37064.1"/>
    <property type="molecule type" value="Genomic_DNA"/>
</dbReference>
<dbReference type="Gene3D" id="1.20.1560.10">
    <property type="entry name" value="ABC transporter type 1, transmembrane domain"/>
    <property type="match status" value="1"/>
</dbReference>
<comment type="subunit">
    <text evidence="2">Homodimer.</text>
</comment>
<evidence type="ECO:0000256" key="5">
    <source>
        <dbReference type="ARBA" id="ARBA00022741"/>
    </source>
</evidence>
<keyword evidence="5" id="KW-0547">Nucleotide-binding</keyword>
<evidence type="ECO:0000256" key="9">
    <source>
        <dbReference type="ARBA" id="ARBA00023136"/>
    </source>
</evidence>
<evidence type="ECO:0000256" key="6">
    <source>
        <dbReference type="ARBA" id="ARBA00022840"/>
    </source>
</evidence>
<dbReference type="Gene3D" id="3.40.50.300">
    <property type="entry name" value="P-loop containing nucleotide triphosphate hydrolases"/>
    <property type="match status" value="1"/>
</dbReference>
<evidence type="ECO:0000256" key="8">
    <source>
        <dbReference type="ARBA" id="ARBA00022989"/>
    </source>
</evidence>
<dbReference type="InterPro" id="IPR036640">
    <property type="entry name" value="ABC1_TM_sf"/>
</dbReference>
<dbReference type="InterPro" id="IPR003593">
    <property type="entry name" value="AAA+_ATPase"/>
</dbReference>
<dbReference type="FunFam" id="3.40.50.300:FF:000186">
    <property type="entry name" value="ATP-binding cassette sub-family B member 7, mitochondrial"/>
    <property type="match status" value="1"/>
</dbReference>
<evidence type="ECO:0000259" key="15">
    <source>
        <dbReference type="PROSITE" id="PS50893"/>
    </source>
</evidence>
<feature type="domain" description="ABC transmembrane type-1" evidence="16">
    <location>
        <begin position="135"/>
        <end position="422"/>
    </location>
</feature>
<evidence type="ECO:0000256" key="3">
    <source>
        <dbReference type="ARBA" id="ARBA00022448"/>
    </source>
</evidence>
<dbReference type="GO" id="GO:0006879">
    <property type="term" value="P:intracellular iron ion homeostasis"/>
    <property type="evidence" value="ECO:0007669"/>
    <property type="project" value="TreeGrafter"/>
</dbReference>
<dbReference type="PROSITE" id="PS00211">
    <property type="entry name" value="ABC_TRANSPORTER_1"/>
    <property type="match status" value="1"/>
</dbReference>
<feature type="region of interest" description="Disordered" evidence="13">
    <location>
        <begin position="46"/>
        <end position="92"/>
    </location>
</feature>
<evidence type="ECO:0000313" key="18">
    <source>
        <dbReference type="Proteomes" id="UP000192927"/>
    </source>
</evidence>
<dbReference type="InterPro" id="IPR017871">
    <property type="entry name" value="ABC_transporter-like_CS"/>
</dbReference>
<comment type="subcellular location">
    <subcellularLocation>
        <location evidence="1">Mitochondrion inner membrane</location>
        <topology evidence="1">Multi-pass membrane protein</topology>
    </subcellularLocation>
</comment>
<keyword evidence="6" id="KW-0067">ATP-binding</keyword>
<evidence type="ECO:0000256" key="4">
    <source>
        <dbReference type="ARBA" id="ARBA00022692"/>
    </source>
</evidence>
<feature type="region of interest" description="Disordered" evidence="13">
    <location>
        <begin position="699"/>
        <end position="721"/>
    </location>
</feature>
<protein>
    <recommendedName>
        <fullName evidence="11">Iron-sulfur clusters transporter ATM1, mitochondrial</fullName>
    </recommendedName>
    <alternativeName>
        <fullName evidence="12">Iron-sulfur clusters transporter atm1, mitochondrial</fullName>
    </alternativeName>
</protein>
<dbReference type="GO" id="GO:0005743">
    <property type="term" value="C:mitochondrial inner membrane"/>
    <property type="evidence" value="ECO:0007669"/>
    <property type="project" value="UniProtKB-SubCell"/>
</dbReference>
<keyword evidence="18" id="KW-1185">Reference proteome</keyword>
<dbReference type="PANTHER" id="PTHR24221">
    <property type="entry name" value="ATP-BINDING CASSETTE SUB-FAMILY B"/>
    <property type="match status" value="1"/>
</dbReference>
<sequence length="721" mass="79075">MLARLMLRPSSNLARSLQHSPLTSCPPWRRQLLRFPYRPFAGASVRGRKEITGQKGGREGQTPSKSEASESVKPESVQPAAPPKSDGAPKTDSLLAEQTVSNKEQRKADWAIMKEMSRYLWPKDDLGTKVRVGTAFALLIGSKVLNVQVPFYFKSIVDSMNVDFAALGGTAWTVGGAMILAYGATRIGAAVFQELRNAVFASVAQKAIRRVACNVFDHLLRLDLNFHLSRQTGGLTRAIDRGTKGISFLLTSMVFHILPTALEISMVCGILTYQYGPKFAAITAATMVAYTAFTITTTSWRTKFRKQANAADNQAATVAVDSLINYEAVKYFNNEKYEVGRYDAALKSYETASIKITTSLAFLNSGQNLIFSSALAAMMYLAADGVATGTLTVGDLVMVNQLVFQLSVPLNFLGSIYRELRQSLLDMATLFNLQKVNIAVKESAIAKPLQLRKGGEIKFENVTFGYHPDRPILKNLSLSIPAGKKVAVVGPSGCGKSTILRLLFRFYDVQEGRILIDDQDIRDVTLESLRKAIAVVPQDTPLFNNTIEHNIRYGDMDASPEAVRRAAKRARIHEIVEGLPAGYDTMVGERGMMISGGEKQRLAVSRLILKDPPLLFFDEATSALDTHTEQALLQNINSILKEKARTSVFVAHRLRTIYDSDRIIVLRGGHVAESGTHSELIDTGGVYSELWSSQETAPIEGGADADRAVKERHLNSDSVTA</sequence>
<dbReference type="FunFam" id="1.20.1560.10:FF:000004">
    <property type="entry name" value="ATP-binding cassette sub-family B member 7"/>
    <property type="match status" value="1"/>
</dbReference>
<dbReference type="GO" id="GO:0005524">
    <property type="term" value="F:ATP binding"/>
    <property type="evidence" value="ECO:0007669"/>
    <property type="project" value="UniProtKB-KW"/>
</dbReference>
<dbReference type="SMART" id="SM00382">
    <property type="entry name" value="AAA"/>
    <property type="match status" value="1"/>
</dbReference>
<reference evidence="18" key="1">
    <citation type="submission" date="2017-03" db="EMBL/GenBank/DDBJ databases">
        <authorList>
            <person name="Sharma R."/>
            <person name="Thines M."/>
        </authorList>
    </citation>
    <scope>NUCLEOTIDE SEQUENCE [LARGE SCALE GENOMIC DNA]</scope>
</reference>
<dbReference type="GO" id="GO:0140359">
    <property type="term" value="F:ABC-type transporter activity"/>
    <property type="evidence" value="ECO:0007669"/>
    <property type="project" value="InterPro"/>
</dbReference>
<evidence type="ECO:0000256" key="14">
    <source>
        <dbReference type="SAM" id="Phobius"/>
    </source>
</evidence>
<keyword evidence="4 14" id="KW-0812">Transmembrane</keyword>
<evidence type="ECO:0000256" key="7">
    <source>
        <dbReference type="ARBA" id="ARBA00022967"/>
    </source>
</evidence>
<dbReference type="CDD" id="cd03253">
    <property type="entry name" value="ABCC_ATM1_transporter"/>
    <property type="match status" value="1"/>
</dbReference>
<dbReference type="InterPro" id="IPR027417">
    <property type="entry name" value="P-loop_NTPase"/>
</dbReference>
<keyword evidence="3" id="KW-0813">Transport</keyword>
<feature type="transmembrane region" description="Helical" evidence="14">
    <location>
        <begin position="246"/>
        <end position="273"/>
    </location>
</feature>
<evidence type="ECO:0000256" key="10">
    <source>
        <dbReference type="ARBA" id="ARBA00024363"/>
    </source>
</evidence>
<evidence type="ECO:0000256" key="13">
    <source>
        <dbReference type="SAM" id="MobiDB-lite"/>
    </source>
</evidence>
<dbReference type="InterPro" id="IPR003439">
    <property type="entry name" value="ABC_transporter-like_ATP-bd"/>
</dbReference>
<evidence type="ECO:0000256" key="1">
    <source>
        <dbReference type="ARBA" id="ARBA00004448"/>
    </source>
</evidence>
<feature type="region of interest" description="Disordered" evidence="13">
    <location>
        <begin position="1"/>
        <end position="25"/>
    </location>
</feature>
<dbReference type="Proteomes" id="UP000192927">
    <property type="component" value="Unassembled WGS sequence"/>
</dbReference>
<keyword evidence="8 14" id="KW-1133">Transmembrane helix</keyword>
<dbReference type="PANTHER" id="PTHR24221:SF402">
    <property type="entry name" value="IRON-SULFUR CLUSTERS TRANSPORTER ABCB7, MITOCHONDRIAL"/>
    <property type="match status" value="1"/>
</dbReference>
<feature type="transmembrane region" description="Helical" evidence="14">
    <location>
        <begin position="279"/>
        <end position="300"/>
    </location>
</feature>
<evidence type="ECO:0000256" key="12">
    <source>
        <dbReference type="ARBA" id="ARBA00040792"/>
    </source>
</evidence>
<proteinExistence type="inferred from homology"/>
<evidence type="ECO:0000256" key="11">
    <source>
        <dbReference type="ARBA" id="ARBA00039906"/>
    </source>
</evidence>
<name>A0A1W5D1Q3_9LECA</name>
<dbReference type="SUPFAM" id="SSF90123">
    <property type="entry name" value="ABC transporter transmembrane region"/>
    <property type="match status" value="1"/>
</dbReference>
<dbReference type="PROSITE" id="PS50929">
    <property type="entry name" value="ABC_TM1F"/>
    <property type="match status" value="1"/>
</dbReference>
<keyword evidence="7" id="KW-1278">Translocase</keyword>
<comment type="similarity">
    <text evidence="10">Belongs to the ABC transporter superfamily. ABCB family. Heavy Metal importer (TC 3.A.1.210) subfamily.</text>
</comment>
<evidence type="ECO:0000259" key="16">
    <source>
        <dbReference type="PROSITE" id="PS50929"/>
    </source>
</evidence>
<feature type="compositionally biased region" description="Polar residues" evidence="13">
    <location>
        <begin position="9"/>
        <end position="23"/>
    </location>
</feature>
<dbReference type="CDD" id="cd18582">
    <property type="entry name" value="ABC_6TM_ATM1_ABCB7"/>
    <property type="match status" value="1"/>
</dbReference>
<feature type="compositionally biased region" description="Basic and acidic residues" evidence="13">
    <location>
        <begin position="704"/>
        <end position="715"/>
    </location>
</feature>
<dbReference type="PROSITE" id="PS50893">
    <property type="entry name" value="ABC_TRANSPORTER_2"/>
    <property type="match status" value="1"/>
</dbReference>
<dbReference type="InterPro" id="IPR039421">
    <property type="entry name" value="Type_1_exporter"/>
</dbReference>
<keyword evidence="9 14" id="KW-0472">Membrane</keyword>
<accession>A0A1W5D1Q3</accession>
<feature type="compositionally biased region" description="Basic and acidic residues" evidence="13">
    <location>
        <begin position="47"/>
        <end position="58"/>
    </location>
</feature>
<dbReference type="Pfam" id="PF00664">
    <property type="entry name" value="ABC_membrane"/>
    <property type="match status" value="1"/>
</dbReference>